<dbReference type="VEuPathDB" id="TriTrypDB:TcIL3000_7_5870"/>
<feature type="compositionally biased region" description="Low complexity" evidence="1">
    <location>
        <begin position="238"/>
        <end position="253"/>
    </location>
</feature>
<feature type="region of interest" description="Disordered" evidence="1">
    <location>
        <begin position="184"/>
        <end position="316"/>
    </location>
</feature>
<feature type="compositionally biased region" description="Low complexity" evidence="1">
    <location>
        <begin position="207"/>
        <end position="227"/>
    </location>
</feature>
<proteinExistence type="predicted"/>
<dbReference type="PROSITE" id="PS50053">
    <property type="entry name" value="UBIQUITIN_2"/>
    <property type="match status" value="1"/>
</dbReference>
<evidence type="ECO:0000313" key="3">
    <source>
        <dbReference type="EMBL" id="CCC91773.1"/>
    </source>
</evidence>
<dbReference type="InterPro" id="IPR000626">
    <property type="entry name" value="Ubiquitin-like_dom"/>
</dbReference>
<accession>G0UQW2</accession>
<dbReference type="CDD" id="cd17039">
    <property type="entry name" value="Ubl_ubiquitin_like"/>
    <property type="match status" value="1"/>
</dbReference>
<evidence type="ECO:0000256" key="1">
    <source>
        <dbReference type="SAM" id="MobiDB-lite"/>
    </source>
</evidence>
<evidence type="ECO:0000259" key="2">
    <source>
        <dbReference type="PROSITE" id="PS50053"/>
    </source>
</evidence>
<sequence>TWAAMEAPPIELSGECKSSPFPGMLSLSSEPLEEGADCVTNFVVVTKKVGLAAHGNDTTNIAERGVDTKNVGNGPPEPCNGCSTPLTVQVAVPNTHLNSLTVRHIKQEVEKQLGVNAAQQLLFVNDVVLRDDVPLSFLHPSMVIQMENSAWKSQEALTTEKEASKPDGDGSEQKVQTLLVKEVRDKKEQEGEPLQTPNNEPQPPPHQQQELQSQPPQEQSTKTQQQQHVKTPSHEQHIQQQLQQLQELQSQSETSHRMQQQSMMKEKAASDTPLSTLQRSPARPSRPAPSPAVKTLTPTQWPQAARGAGGSSAATATPEVAATISAKTAVAPTVPPRAVATTHSLGSGVHISAAERDPVAVGSINRSNSAELLDLPDDVCDGGEMLEDIISSTIEQMKMLDSLQRKVLRA</sequence>
<dbReference type="EMBL" id="HE575320">
    <property type="protein sequence ID" value="CCC91773.1"/>
    <property type="molecule type" value="Genomic_DNA"/>
</dbReference>
<protein>
    <recommendedName>
        <fullName evidence="2">Ubiquitin-like domain-containing protein</fullName>
    </recommendedName>
</protein>
<feature type="domain" description="Ubiquitin-like" evidence="2">
    <location>
        <begin position="101"/>
        <end position="136"/>
    </location>
</feature>
<dbReference type="InterPro" id="IPR029071">
    <property type="entry name" value="Ubiquitin-like_domsf"/>
</dbReference>
<dbReference type="AlphaFoldDB" id="G0UQW2"/>
<dbReference type="SUPFAM" id="SSF54236">
    <property type="entry name" value="Ubiquitin-like"/>
    <property type="match status" value="1"/>
</dbReference>
<feature type="non-terminal residue" evidence="3">
    <location>
        <position position="1"/>
    </location>
</feature>
<reference evidence="3" key="1">
    <citation type="journal article" date="2012" name="Proc. Natl. Acad. Sci. U.S.A.">
        <title>Antigenic diversity is generated by distinct evolutionary mechanisms in African trypanosome species.</title>
        <authorList>
            <person name="Jackson A.P."/>
            <person name="Berry A."/>
            <person name="Aslett M."/>
            <person name="Allison H.C."/>
            <person name="Burton P."/>
            <person name="Vavrova-Anderson J."/>
            <person name="Brown R."/>
            <person name="Browne H."/>
            <person name="Corton N."/>
            <person name="Hauser H."/>
            <person name="Gamble J."/>
            <person name="Gilderthorp R."/>
            <person name="Marcello L."/>
            <person name="McQuillan J."/>
            <person name="Otto T.D."/>
            <person name="Quail M.A."/>
            <person name="Sanders M.J."/>
            <person name="van Tonder A."/>
            <person name="Ginger M.L."/>
            <person name="Field M.C."/>
            <person name="Barry J.D."/>
            <person name="Hertz-Fowler C."/>
            <person name="Berriman M."/>
        </authorList>
    </citation>
    <scope>NUCLEOTIDE SEQUENCE</scope>
    <source>
        <strain evidence="3">IL3000</strain>
    </source>
</reference>
<gene>
    <name evidence="3" type="ORF">TCIL3000_7_5870</name>
</gene>
<organism evidence="3">
    <name type="scientific">Trypanosoma congolense (strain IL3000)</name>
    <dbReference type="NCBI Taxonomy" id="1068625"/>
    <lineage>
        <taxon>Eukaryota</taxon>
        <taxon>Discoba</taxon>
        <taxon>Euglenozoa</taxon>
        <taxon>Kinetoplastea</taxon>
        <taxon>Metakinetoplastina</taxon>
        <taxon>Trypanosomatida</taxon>
        <taxon>Trypanosomatidae</taxon>
        <taxon>Trypanosoma</taxon>
        <taxon>Nannomonas</taxon>
    </lineage>
</organism>
<name>G0UQW2_TRYCI</name>